<dbReference type="EMBL" id="FORX01000004">
    <property type="protein sequence ID" value="SFJ58806.1"/>
    <property type="molecule type" value="Genomic_DNA"/>
</dbReference>
<keyword evidence="12 14" id="KW-0411">Iron-sulfur</keyword>
<dbReference type="Pfam" id="PF04055">
    <property type="entry name" value="Radical_SAM"/>
    <property type="match status" value="1"/>
</dbReference>
<dbReference type="CDD" id="cd01335">
    <property type="entry name" value="Radical_SAM"/>
    <property type="match status" value="1"/>
</dbReference>
<comment type="cofactor">
    <cofactor evidence="3">
        <name>[4Fe-4S] cluster</name>
        <dbReference type="ChEBI" id="CHEBI:49883"/>
    </cofactor>
</comment>
<evidence type="ECO:0000256" key="6">
    <source>
        <dbReference type="ARBA" id="ARBA00022363"/>
    </source>
</evidence>
<dbReference type="PANTHER" id="PTHR30538">
    <property type="entry name" value="LYSINE 2,3-AMINOMUTASE-RELATED"/>
    <property type="match status" value="1"/>
</dbReference>
<evidence type="ECO:0000256" key="7">
    <source>
        <dbReference type="ARBA" id="ARBA00022485"/>
    </source>
</evidence>
<comment type="catalytic activity">
    <reaction evidence="1">
        <text>L-lysine = (3S)-3,6-diaminohexanoate</text>
        <dbReference type="Rhea" id="RHEA:19177"/>
        <dbReference type="ChEBI" id="CHEBI:32551"/>
        <dbReference type="ChEBI" id="CHEBI:57434"/>
        <dbReference type="EC" id="5.4.3.2"/>
    </reaction>
</comment>
<evidence type="ECO:0000256" key="11">
    <source>
        <dbReference type="ARBA" id="ARBA00023004"/>
    </source>
</evidence>
<keyword evidence="9 14" id="KW-0479">Metal-binding</keyword>
<dbReference type="Proteomes" id="UP000198635">
    <property type="component" value="Unassembled WGS sequence"/>
</dbReference>
<keyword evidence="18" id="KW-1185">Reference proteome</keyword>
<dbReference type="GO" id="GO:0051539">
    <property type="term" value="F:4 iron, 4 sulfur cluster binding"/>
    <property type="evidence" value="ECO:0007669"/>
    <property type="project" value="UniProtKB-KW"/>
</dbReference>
<dbReference type="InterPro" id="IPR025895">
    <property type="entry name" value="LAM_C_dom"/>
</dbReference>
<feature type="binding site" evidence="14">
    <location>
        <position position="161"/>
    </location>
    <ligand>
        <name>[4Fe-4S] cluster</name>
        <dbReference type="ChEBI" id="CHEBI:49883"/>
        <note>4Fe-4S-S-AdoMet</note>
    </ligand>
</feature>
<dbReference type="SFLD" id="SFLDS00029">
    <property type="entry name" value="Radical_SAM"/>
    <property type="match status" value="1"/>
</dbReference>
<protein>
    <recommendedName>
        <fullName evidence="6">L-lysine 2,3-aminomutase</fullName>
        <ecNumber evidence="5">5.4.3.2</ecNumber>
    </recommendedName>
</protein>
<dbReference type="PROSITE" id="PS51918">
    <property type="entry name" value="RADICAL_SAM"/>
    <property type="match status" value="1"/>
</dbReference>
<keyword evidence="7 14" id="KW-0004">4Fe-4S</keyword>
<evidence type="ECO:0000256" key="3">
    <source>
        <dbReference type="ARBA" id="ARBA00001966"/>
    </source>
</evidence>
<dbReference type="InterPro" id="IPR058240">
    <property type="entry name" value="rSAM_sf"/>
</dbReference>
<proteinExistence type="inferred from homology"/>
<dbReference type="OrthoDB" id="9768064at2"/>
<dbReference type="Pfam" id="PF12544">
    <property type="entry name" value="LAM_C"/>
    <property type="match status" value="1"/>
</dbReference>
<dbReference type="SFLD" id="SFLDF00283">
    <property type="entry name" value="L-lysine_2_3-aminomutase_(LAM"/>
    <property type="match status" value="1"/>
</dbReference>
<evidence type="ECO:0000256" key="15">
    <source>
        <dbReference type="PIRSR" id="PIRSR603739-50"/>
    </source>
</evidence>
<organism evidence="17 18">
    <name type="scientific">Desulfomicrobium apsheronum</name>
    <dbReference type="NCBI Taxonomy" id="52560"/>
    <lineage>
        <taxon>Bacteria</taxon>
        <taxon>Pseudomonadati</taxon>
        <taxon>Thermodesulfobacteriota</taxon>
        <taxon>Desulfovibrionia</taxon>
        <taxon>Desulfovibrionales</taxon>
        <taxon>Desulfomicrobiaceae</taxon>
        <taxon>Desulfomicrobium</taxon>
    </lineage>
</organism>
<keyword evidence="13" id="KW-0413">Isomerase</keyword>
<dbReference type="Gene3D" id="3.20.20.70">
    <property type="entry name" value="Aldolase class I"/>
    <property type="match status" value="1"/>
</dbReference>
<dbReference type="NCBIfam" id="TIGR00238">
    <property type="entry name" value="KamA family radical SAM protein"/>
    <property type="match status" value="1"/>
</dbReference>
<keyword evidence="8" id="KW-0949">S-adenosyl-L-methionine</keyword>
<comment type="cofactor">
    <cofactor evidence="2 15">
        <name>pyridoxal 5'-phosphate</name>
        <dbReference type="ChEBI" id="CHEBI:597326"/>
    </cofactor>
</comment>
<evidence type="ECO:0000256" key="4">
    <source>
        <dbReference type="ARBA" id="ARBA00008703"/>
    </source>
</evidence>
<comment type="similarity">
    <text evidence="4">Belongs to the radical SAM superfamily. KamA family.</text>
</comment>
<accession>A0A1I3SMX7</accession>
<feature type="binding site" evidence="14">
    <location>
        <position position="164"/>
    </location>
    <ligand>
        <name>[4Fe-4S] cluster</name>
        <dbReference type="ChEBI" id="CHEBI:49883"/>
        <note>4Fe-4S-S-AdoMet</note>
    </ligand>
</feature>
<keyword evidence="10 15" id="KW-0663">Pyridoxal phosphate</keyword>
<evidence type="ECO:0000256" key="9">
    <source>
        <dbReference type="ARBA" id="ARBA00022723"/>
    </source>
</evidence>
<feature type="modified residue" description="N6-(pyridoxal phosphate)lysine" evidence="15">
    <location>
        <position position="369"/>
    </location>
</feature>
<evidence type="ECO:0000256" key="1">
    <source>
        <dbReference type="ARBA" id="ARBA00000911"/>
    </source>
</evidence>
<feature type="domain" description="Radical SAM core" evidence="16">
    <location>
        <begin position="143"/>
        <end position="354"/>
    </location>
</feature>
<dbReference type="PIRSF" id="PIRSF004911">
    <property type="entry name" value="DUF160"/>
    <property type="match status" value="1"/>
</dbReference>
<evidence type="ECO:0000256" key="10">
    <source>
        <dbReference type="ARBA" id="ARBA00022898"/>
    </source>
</evidence>
<reference evidence="18" key="1">
    <citation type="submission" date="2016-10" db="EMBL/GenBank/DDBJ databases">
        <authorList>
            <person name="Varghese N."/>
            <person name="Submissions S."/>
        </authorList>
    </citation>
    <scope>NUCLEOTIDE SEQUENCE [LARGE SCALE GENOMIC DNA]</scope>
    <source>
        <strain evidence="18">DSM 5918</strain>
    </source>
</reference>
<dbReference type="SUPFAM" id="SSF102114">
    <property type="entry name" value="Radical SAM enzymes"/>
    <property type="match status" value="1"/>
</dbReference>
<dbReference type="Gene3D" id="6.10.140.1170">
    <property type="match status" value="1"/>
</dbReference>
<evidence type="ECO:0000256" key="2">
    <source>
        <dbReference type="ARBA" id="ARBA00001933"/>
    </source>
</evidence>
<evidence type="ECO:0000313" key="17">
    <source>
        <dbReference type="EMBL" id="SFJ58806.1"/>
    </source>
</evidence>
<dbReference type="GO" id="GO:0050066">
    <property type="term" value="F:L-lysine 2,3-aminomutase activity"/>
    <property type="evidence" value="ECO:0007669"/>
    <property type="project" value="UniProtKB-EC"/>
</dbReference>
<dbReference type="InterPro" id="IPR007197">
    <property type="entry name" value="rSAM"/>
</dbReference>
<evidence type="ECO:0000256" key="13">
    <source>
        <dbReference type="ARBA" id="ARBA00023235"/>
    </source>
</evidence>
<dbReference type="STRING" id="52560.SAMN04488082_104184"/>
<evidence type="ECO:0000256" key="8">
    <source>
        <dbReference type="ARBA" id="ARBA00022691"/>
    </source>
</evidence>
<evidence type="ECO:0000256" key="5">
    <source>
        <dbReference type="ARBA" id="ARBA00012144"/>
    </source>
</evidence>
<dbReference type="GO" id="GO:0046872">
    <property type="term" value="F:metal ion binding"/>
    <property type="evidence" value="ECO:0007669"/>
    <property type="project" value="UniProtKB-KW"/>
</dbReference>
<dbReference type="InterPro" id="IPR022459">
    <property type="entry name" value="Lysine_aminomutase"/>
</dbReference>
<feature type="binding site" evidence="14">
    <location>
        <position position="157"/>
    </location>
    <ligand>
        <name>[4Fe-4S] cluster</name>
        <dbReference type="ChEBI" id="CHEBI:49883"/>
        <note>4Fe-4S-S-AdoMet</note>
    </ligand>
</feature>
<dbReference type="SFLD" id="SFLDG01070">
    <property type="entry name" value="PLP-dependent"/>
    <property type="match status" value="1"/>
</dbReference>
<dbReference type="InterPro" id="IPR013785">
    <property type="entry name" value="Aldolase_TIM"/>
</dbReference>
<dbReference type="InterPro" id="IPR003739">
    <property type="entry name" value="Lys_aminomutase/Glu_NH3_mut"/>
</dbReference>
<gene>
    <name evidence="17" type="ORF">SAMN04488082_104184</name>
</gene>
<dbReference type="EC" id="5.4.3.2" evidence="5"/>
<dbReference type="RefSeq" id="WP_092373289.1">
    <property type="nucleotide sequence ID" value="NZ_FORX01000004.1"/>
</dbReference>
<evidence type="ECO:0000256" key="12">
    <source>
        <dbReference type="ARBA" id="ARBA00023014"/>
    </source>
</evidence>
<dbReference type="AlphaFoldDB" id="A0A1I3SMX7"/>
<evidence type="ECO:0000256" key="14">
    <source>
        <dbReference type="PIRSR" id="PIRSR004911-1"/>
    </source>
</evidence>
<evidence type="ECO:0000313" key="18">
    <source>
        <dbReference type="Proteomes" id="UP000198635"/>
    </source>
</evidence>
<keyword evidence="11" id="KW-0408">Iron</keyword>
<dbReference type="PANTHER" id="PTHR30538:SF1">
    <property type="entry name" value="L-LYSINE 2,3-AMINOMUTASE"/>
    <property type="match status" value="1"/>
</dbReference>
<sequence length="411" mass="46508">MDVVELVAAEPSEIDQELAEPPSLSSLPEDLELGLWAHRKKFMSTHFPGAVQKDWDSWRWQLKNRVTSVEAMARILGVPAPVFEKTRRQLPAAATPYYLWVASRSESVRRCILPDVRETLSLPFETPDPLGEEGHSPVPGIVHRYPDRVLFLVTEFCSTYCRYCTRSRLVGKVGHRSDMRSWQAALDYIREHDEVRDVLLSGGDPLTLPDMKIEWLLSQLRAIPHVEIIRIGSKVPAVLPQRITSKLVRMLRRYHPLFISLHFTHPDEMTPDTAQACNRLADGGIPLGSQTVLLSGVNDDAPTMKRLMHGLIRNRVRPYYLYQCDPIPGSSHFRTPVETGLTIIRNLRGHTSGYCIPTYVIDAPGGGGKVPLQPDYFQGRDEQGIVLRNYENRVFHYPDQLCPQEGSCSLA</sequence>
<evidence type="ECO:0000259" key="16">
    <source>
        <dbReference type="PROSITE" id="PS51918"/>
    </source>
</evidence>
<name>A0A1I3SMX7_9BACT</name>